<dbReference type="OrthoDB" id="886754at2"/>
<proteinExistence type="predicted"/>
<dbReference type="Proteomes" id="UP000235701">
    <property type="component" value="Unassembled WGS sequence"/>
</dbReference>
<dbReference type="EMBL" id="PNHQ01000002">
    <property type="protein sequence ID" value="PMC80442.1"/>
    <property type="molecule type" value="Genomic_DNA"/>
</dbReference>
<evidence type="ECO:0008006" key="3">
    <source>
        <dbReference type="Google" id="ProtNLM"/>
    </source>
</evidence>
<protein>
    <recommendedName>
        <fullName evidence="3">HK97 gp10 family phage protein</fullName>
    </recommendedName>
</protein>
<name>A0A2N6UFV3_9LACT</name>
<dbReference type="AlphaFoldDB" id="A0A2N6UFV3"/>
<keyword evidence="2" id="KW-1185">Reference proteome</keyword>
<reference evidence="1 2" key="1">
    <citation type="submission" date="2017-09" db="EMBL/GenBank/DDBJ databases">
        <title>Bacterial strain isolated from the female urinary microbiota.</title>
        <authorList>
            <person name="Thomas-White K."/>
            <person name="Kumar N."/>
            <person name="Forster S."/>
            <person name="Putonti C."/>
            <person name="Lawley T."/>
            <person name="Wolfe A.J."/>
        </authorList>
    </citation>
    <scope>NUCLEOTIDE SEQUENCE [LARGE SCALE GENOMIC DNA]</scope>
    <source>
        <strain evidence="1 2">UMB0240</strain>
    </source>
</reference>
<evidence type="ECO:0000313" key="1">
    <source>
        <dbReference type="EMBL" id="PMC80442.1"/>
    </source>
</evidence>
<dbReference type="RefSeq" id="WP_102198717.1">
    <property type="nucleotide sequence ID" value="NZ_PNHQ01000002.1"/>
</dbReference>
<comment type="caution">
    <text evidence="1">The sequence shown here is derived from an EMBL/GenBank/DDBJ whole genome shotgun (WGS) entry which is preliminary data.</text>
</comment>
<sequence>MSITYKVKGLEKFIRSVNQKTKNAEVMVDRELNRSALRIERKAKYYSPWDTGFMSMSIFSHKVGKLQWEVSSPAEYSIYVELGTRRQSPQPFLYPAVEEEFPVLMNKLKRMFN</sequence>
<organism evidence="1 2">
    <name type="scientific">Aerococcus viridans</name>
    <dbReference type="NCBI Taxonomy" id="1377"/>
    <lineage>
        <taxon>Bacteria</taxon>
        <taxon>Bacillati</taxon>
        <taxon>Bacillota</taxon>
        <taxon>Bacilli</taxon>
        <taxon>Lactobacillales</taxon>
        <taxon>Aerococcaceae</taxon>
        <taxon>Aerococcus</taxon>
    </lineage>
</organism>
<dbReference type="NCBIfam" id="TIGR01725">
    <property type="entry name" value="phge_HK97_gp10"/>
    <property type="match status" value="1"/>
</dbReference>
<dbReference type="InterPro" id="IPR010064">
    <property type="entry name" value="HK97-gp10_tail"/>
</dbReference>
<gene>
    <name evidence="1" type="ORF">CJ191_01140</name>
</gene>
<accession>A0A2N6UFV3</accession>
<dbReference type="Pfam" id="PF04883">
    <property type="entry name" value="HK97-gp10_like"/>
    <property type="match status" value="1"/>
</dbReference>
<evidence type="ECO:0000313" key="2">
    <source>
        <dbReference type="Proteomes" id="UP000235701"/>
    </source>
</evidence>